<sequence length="306" mass="34620">MAILYICLLFIKIVFISKCCFYLFNYNSFGLPYGRNCPLQGNTVLIRILHPPDISVQFVQGIASPQRQLRFLVQLLALVTGCQTSAGLRADGEVLLNEIFAPENLPHLTQMTKPAFDPWPAHTEYRTKACHRPCRADVADFAALLQAAQSELKQLQSKCDFLAHEGQTPAAFSPSLLRVAAQDLQQLMGTFSHVYESDLRALCSREPPSFKTGTDIFQRVHQLLLACDTELEMLNELCEASAFISKEIKQLQTRPQYWSQGKKYTLSEQLVEMSRRIRDFLLHLHFSCDLITGSSSSDQSSDLRRL</sequence>
<protein>
    <recommendedName>
        <fullName evidence="4">HAUS augmin-like complex subunit 7</fullName>
    </recommendedName>
</protein>
<dbReference type="InterPro" id="IPR029711">
    <property type="entry name" value="Haus7-like"/>
</dbReference>
<evidence type="ECO:0000313" key="2">
    <source>
        <dbReference type="Ensembl" id="ENSGWIP00000011581.1"/>
    </source>
</evidence>
<dbReference type="GO" id="GO:0051011">
    <property type="term" value="F:microtubule minus-end binding"/>
    <property type="evidence" value="ECO:0007669"/>
    <property type="project" value="TreeGrafter"/>
</dbReference>
<dbReference type="PANTHER" id="PTHR14352:SF2">
    <property type="entry name" value="HAUS AUGMIN-LIKE COMPLEX SUBUNIT 7"/>
    <property type="match status" value="1"/>
</dbReference>
<feature type="coiled-coil region" evidence="1">
    <location>
        <begin position="138"/>
        <end position="165"/>
    </location>
</feature>
<accession>A0A8C5DVI2</accession>
<evidence type="ECO:0008006" key="4">
    <source>
        <dbReference type="Google" id="ProtNLM"/>
    </source>
</evidence>
<dbReference type="Ensembl" id="ENSGWIT00000012953.1">
    <property type="protein sequence ID" value="ENSGWIP00000011581.1"/>
    <property type="gene ID" value="ENSGWIG00000006827.1"/>
</dbReference>
<organism evidence="2 3">
    <name type="scientific">Gouania willdenowi</name>
    <name type="common">Blunt-snouted clingfish</name>
    <name type="synonym">Lepadogaster willdenowi</name>
    <dbReference type="NCBI Taxonomy" id="441366"/>
    <lineage>
        <taxon>Eukaryota</taxon>
        <taxon>Metazoa</taxon>
        <taxon>Chordata</taxon>
        <taxon>Craniata</taxon>
        <taxon>Vertebrata</taxon>
        <taxon>Euteleostomi</taxon>
        <taxon>Actinopterygii</taxon>
        <taxon>Neopterygii</taxon>
        <taxon>Teleostei</taxon>
        <taxon>Neoteleostei</taxon>
        <taxon>Acanthomorphata</taxon>
        <taxon>Ovalentaria</taxon>
        <taxon>Blenniimorphae</taxon>
        <taxon>Blenniiformes</taxon>
        <taxon>Gobiesocoidei</taxon>
        <taxon>Gobiesocidae</taxon>
        <taxon>Gobiesocinae</taxon>
        <taxon>Gouania</taxon>
    </lineage>
</organism>
<dbReference type="Proteomes" id="UP000694680">
    <property type="component" value="Chromosome 7"/>
</dbReference>
<evidence type="ECO:0000313" key="3">
    <source>
        <dbReference type="Proteomes" id="UP000694680"/>
    </source>
</evidence>
<dbReference type="GO" id="GO:0070652">
    <property type="term" value="C:HAUS complex"/>
    <property type="evidence" value="ECO:0007669"/>
    <property type="project" value="TreeGrafter"/>
</dbReference>
<dbReference type="GO" id="GO:0031023">
    <property type="term" value="P:microtubule organizing center organization"/>
    <property type="evidence" value="ECO:0007669"/>
    <property type="project" value="TreeGrafter"/>
</dbReference>
<reference evidence="2" key="1">
    <citation type="submission" date="2020-06" db="EMBL/GenBank/DDBJ databases">
        <authorList>
            <consortium name="Wellcome Sanger Institute Data Sharing"/>
        </authorList>
    </citation>
    <scope>NUCLEOTIDE SEQUENCE [LARGE SCALE GENOMIC DNA]</scope>
</reference>
<dbReference type="AlphaFoldDB" id="A0A8C5DVI2"/>
<dbReference type="GO" id="GO:0051225">
    <property type="term" value="P:spindle assembly"/>
    <property type="evidence" value="ECO:0007669"/>
    <property type="project" value="TreeGrafter"/>
</dbReference>
<dbReference type="PANTHER" id="PTHR14352">
    <property type="entry name" value="HAUS AUGMIN-LIKE COMPLEX SUBUNIT 7"/>
    <property type="match status" value="1"/>
</dbReference>
<keyword evidence="3" id="KW-1185">Reference proteome</keyword>
<keyword evidence="1" id="KW-0175">Coiled coil</keyword>
<name>A0A8C5DVI2_GOUWI</name>
<gene>
    <name evidence="2" type="primary">haus7</name>
</gene>
<reference evidence="2" key="2">
    <citation type="submission" date="2025-08" db="UniProtKB">
        <authorList>
            <consortium name="Ensembl"/>
        </authorList>
    </citation>
    <scope>IDENTIFICATION</scope>
</reference>
<evidence type="ECO:0000256" key="1">
    <source>
        <dbReference type="SAM" id="Coils"/>
    </source>
</evidence>
<proteinExistence type="predicted"/>
<reference evidence="2" key="3">
    <citation type="submission" date="2025-09" db="UniProtKB">
        <authorList>
            <consortium name="Ensembl"/>
        </authorList>
    </citation>
    <scope>IDENTIFICATION</scope>
</reference>